<reference evidence="2" key="2">
    <citation type="journal article" date="2015" name="Fish Shellfish Immunol.">
        <title>Early steps in the European eel (Anguilla anguilla)-Vibrio vulnificus interaction in the gills: Role of the RtxA13 toxin.</title>
        <authorList>
            <person name="Callol A."/>
            <person name="Pajuelo D."/>
            <person name="Ebbesson L."/>
            <person name="Teles M."/>
            <person name="MacKenzie S."/>
            <person name="Amaro C."/>
        </authorList>
    </citation>
    <scope>NUCLEOTIDE SEQUENCE</scope>
</reference>
<accession>A0A0E9TSV4</accession>
<reference evidence="2" key="1">
    <citation type="submission" date="2014-11" db="EMBL/GenBank/DDBJ databases">
        <authorList>
            <person name="Amaro Gonzalez C."/>
        </authorList>
    </citation>
    <scope>NUCLEOTIDE SEQUENCE</scope>
</reference>
<protein>
    <submittedName>
        <fullName evidence="2">Uncharacterized protein</fullName>
    </submittedName>
</protein>
<evidence type="ECO:0000256" key="1">
    <source>
        <dbReference type="SAM" id="MobiDB-lite"/>
    </source>
</evidence>
<sequence>MRCTSSGHCRGLCKQSPSPHFHRPPPVWFRI</sequence>
<dbReference type="AlphaFoldDB" id="A0A0E9TSV4"/>
<evidence type="ECO:0000313" key="2">
    <source>
        <dbReference type="EMBL" id="JAH56552.1"/>
    </source>
</evidence>
<proteinExistence type="predicted"/>
<organism evidence="2">
    <name type="scientific">Anguilla anguilla</name>
    <name type="common">European freshwater eel</name>
    <name type="synonym">Muraena anguilla</name>
    <dbReference type="NCBI Taxonomy" id="7936"/>
    <lineage>
        <taxon>Eukaryota</taxon>
        <taxon>Metazoa</taxon>
        <taxon>Chordata</taxon>
        <taxon>Craniata</taxon>
        <taxon>Vertebrata</taxon>
        <taxon>Euteleostomi</taxon>
        <taxon>Actinopterygii</taxon>
        <taxon>Neopterygii</taxon>
        <taxon>Teleostei</taxon>
        <taxon>Anguilliformes</taxon>
        <taxon>Anguillidae</taxon>
        <taxon>Anguilla</taxon>
    </lineage>
</organism>
<name>A0A0E9TSV4_ANGAN</name>
<feature type="region of interest" description="Disordered" evidence="1">
    <location>
        <begin position="1"/>
        <end position="24"/>
    </location>
</feature>
<dbReference type="EMBL" id="GBXM01052025">
    <property type="protein sequence ID" value="JAH56552.1"/>
    <property type="molecule type" value="Transcribed_RNA"/>
</dbReference>